<dbReference type="Pfam" id="PF00072">
    <property type="entry name" value="Response_reg"/>
    <property type="match status" value="1"/>
</dbReference>
<feature type="compositionally biased region" description="Polar residues" evidence="13">
    <location>
        <begin position="405"/>
        <end position="432"/>
    </location>
</feature>
<sequence>MNLTKEKKSMSTASSSVGWKAGDVVPDQFPAGLRVLVVDDEPTWLMVLEKMLRNCLYEVTKCNRAETALSLLRENKNGYDIVISDVHMPEMDGFELLEHIGLEMDVPVIMMSADGEKNVVMKGVIRGACDYLIKPVGMEALKNIWQHVVRKKRNVWKHLEQSGSVEEGDRQQKQSEDVDHSSSANAGNRRNSKKRKDEEEDAEERDDTSTLKKPRVVWSVELHQQFVAAVNQLGIDKAVPKKILELMNVPGLTRENVASHLQKYRLYLRRSSGVSQHQNNLNSGFITPQEATYGPLSSLNGLDLQTLAATGQLPAQSLATLQAAGIGRSVVKSRIPMPIVDQRNLFSFEFPKLRIGDGQQQQLSTGKPMNLLHGIPTTLEPKQLANLHHSAQSLGSMNMQVNAHGSQGGQNNSSLMQISQSQSRGQTLNEATGNHVPTLLPSSMAQPILSNPVVGGVLARNGLTENGRGTEYNLVSQSSSMLNFPLNSAAELSNNSFPLGTSPGISSLTSKGVPQEEVSSEIKGSVGFMPSYDIFSDLNQHKSHDWELHNVGMTFNASQQNNSLQSNLDIGPSVLSHQGFSSSRRTGQNSNISAVGKPMFTAGDASERVNAQDVGHFNTFFADNSVRVKSEIVSDANCQINIFPEQFGQEDLMSTLLKQQQQGHIASAENEFDFDGYPLDNMPV</sequence>
<comment type="similarity">
    <text evidence="2">Belongs to the ARR family. Type-B subfamily.</text>
</comment>
<keyword evidence="5 11" id="KW-0902">Two-component regulatory system</keyword>
<dbReference type="SUPFAM" id="SSF46689">
    <property type="entry name" value="Homeodomain-like"/>
    <property type="match status" value="1"/>
</dbReference>
<evidence type="ECO:0000256" key="2">
    <source>
        <dbReference type="ARBA" id="ARBA00006015"/>
    </source>
</evidence>
<feature type="compositionally biased region" description="Basic and acidic residues" evidence="13">
    <location>
        <begin position="167"/>
        <end position="180"/>
    </location>
</feature>
<name>A0ABQ9MSN2_HEVBR</name>
<dbReference type="CDD" id="cd17584">
    <property type="entry name" value="REC_typeB_ARR-like"/>
    <property type="match status" value="1"/>
</dbReference>
<dbReference type="Proteomes" id="UP001174677">
    <property type="component" value="Chromosome 4"/>
</dbReference>
<evidence type="ECO:0000256" key="10">
    <source>
        <dbReference type="ARBA" id="ARBA00023242"/>
    </source>
</evidence>
<dbReference type="InterPro" id="IPR006447">
    <property type="entry name" value="Myb_dom_plants"/>
</dbReference>
<keyword evidence="17" id="KW-1185">Reference proteome</keyword>
<evidence type="ECO:0000256" key="1">
    <source>
        <dbReference type="ARBA" id="ARBA00004123"/>
    </source>
</evidence>
<dbReference type="PANTHER" id="PTHR43874:SF67">
    <property type="entry name" value="TWO-COMPONENT RESPONSE REGULATOR ARR2"/>
    <property type="match status" value="1"/>
</dbReference>
<proteinExistence type="inferred from homology"/>
<dbReference type="PANTHER" id="PTHR43874">
    <property type="entry name" value="TWO-COMPONENT RESPONSE REGULATOR"/>
    <property type="match status" value="1"/>
</dbReference>
<comment type="function">
    <text evidence="11">Transcriptional activator that binds specific DNA sequence.</text>
</comment>
<comment type="caution">
    <text evidence="16">The sequence shown here is derived from an EMBL/GenBank/DDBJ whole genome shotgun (WGS) entry which is preliminary data.</text>
</comment>
<keyword evidence="9 11" id="KW-0804">Transcription</keyword>
<dbReference type="Gene3D" id="3.40.50.2300">
    <property type="match status" value="1"/>
</dbReference>
<feature type="domain" description="HTH myb-type" evidence="15">
    <location>
        <begin position="212"/>
        <end position="269"/>
    </location>
</feature>
<feature type="modified residue" description="4-aspartylphosphate" evidence="12">
    <location>
        <position position="85"/>
    </location>
</feature>
<dbReference type="NCBIfam" id="TIGR01557">
    <property type="entry name" value="myb_SHAQKYF"/>
    <property type="match status" value="1"/>
</dbReference>
<keyword evidence="6 11" id="KW-0805">Transcription regulation</keyword>
<evidence type="ECO:0000256" key="8">
    <source>
        <dbReference type="ARBA" id="ARBA00023159"/>
    </source>
</evidence>
<dbReference type="PROSITE" id="PS51294">
    <property type="entry name" value="HTH_MYB"/>
    <property type="match status" value="1"/>
</dbReference>
<evidence type="ECO:0000256" key="7">
    <source>
        <dbReference type="ARBA" id="ARBA00023125"/>
    </source>
</evidence>
<evidence type="ECO:0000313" key="16">
    <source>
        <dbReference type="EMBL" id="KAJ9181854.1"/>
    </source>
</evidence>
<dbReference type="InterPro" id="IPR011006">
    <property type="entry name" value="CheY-like_superfamily"/>
</dbReference>
<evidence type="ECO:0000256" key="3">
    <source>
        <dbReference type="ARBA" id="ARBA00022553"/>
    </source>
</evidence>
<dbReference type="Pfam" id="PF00249">
    <property type="entry name" value="Myb_DNA-binding"/>
    <property type="match status" value="1"/>
</dbReference>
<feature type="domain" description="Response regulatory" evidence="14">
    <location>
        <begin position="34"/>
        <end position="149"/>
    </location>
</feature>
<evidence type="ECO:0000259" key="14">
    <source>
        <dbReference type="PROSITE" id="PS50110"/>
    </source>
</evidence>
<keyword evidence="4" id="KW-0932">Cytokinin signaling pathway</keyword>
<evidence type="ECO:0000256" key="4">
    <source>
        <dbReference type="ARBA" id="ARBA00022864"/>
    </source>
</evidence>
<gene>
    <name evidence="16" type="ORF">P3X46_005901</name>
</gene>
<dbReference type="InterPro" id="IPR009057">
    <property type="entry name" value="Homeodomain-like_sf"/>
</dbReference>
<comment type="subcellular location">
    <subcellularLocation>
        <location evidence="1 11">Nucleus</location>
    </subcellularLocation>
</comment>
<evidence type="ECO:0000256" key="13">
    <source>
        <dbReference type="SAM" id="MobiDB-lite"/>
    </source>
</evidence>
<dbReference type="EMBL" id="JARPOI010000004">
    <property type="protein sequence ID" value="KAJ9181854.1"/>
    <property type="molecule type" value="Genomic_DNA"/>
</dbReference>
<accession>A0ABQ9MSN2</accession>
<dbReference type="InterPro" id="IPR001789">
    <property type="entry name" value="Sig_transdc_resp-reg_receiver"/>
</dbReference>
<organism evidence="16 17">
    <name type="scientific">Hevea brasiliensis</name>
    <name type="common">Para rubber tree</name>
    <name type="synonym">Siphonia brasiliensis</name>
    <dbReference type="NCBI Taxonomy" id="3981"/>
    <lineage>
        <taxon>Eukaryota</taxon>
        <taxon>Viridiplantae</taxon>
        <taxon>Streptophyta</taxon>
        <taxon>Embryophyta</taxon>
        <taxon>Tracheophyta</taxon>
        <taxon>Spermatophyta</taxon>
        <taxon>Magnoliopsida</taxon>
        <taxon>eudicotyledons</taxon>
        <taxon>Gunneridae</taxon>
        <taxon>Pentapetalae</taxon>
        <taxon>rosids</taxon>
        <taxon>fabids</taxon>
        <taxon>Malpighiales</taxon>
        <taxon>Euphorbiaceae</taxon>
        <taxon>Crotonoideae</taxon>
        <taxon>Micrandreae</taxon>
        <taxon>Hevea</taxon>
    </lineage>
</organism>
<evidence type="ECO:0000256" key="5">
    <source>
        <dbReference type="ARBA" id="ARBA00023012"/>
    </source>
</evidence>
<dbReference type="InterPro" id="IPR001005">
    <property type="entry name" value="SANT/Myb"/>
</dbReference>
<dbReference type="PROSITE" id="PS50110">
    <property type="entry name" value="RESPONSE_REGULATORY"/>
    <property type="match status" value="1"/>
</dbReference>
<evidence type="ECO:0000313" key="17">
    <source>
        <dbReference type="Proteomes" id="UP001174677"/>
    </source>
</evidence>
<dbReference type="InterPro" id="IPR017930">
    <property type="entry name" value="Myb_dom"/>
</dbReference>
<keyword evidence="3 12" id="KW-0597">Phosphoprotein</keyword>
<reference evidence="16" key="1">
    <citation type="journal article" date="2023" name="Plant Biotechnol. J.">
        <title>Chromosome-level wild Hevea brasiliensis genome provides new tools for genomic-assisted breeding and valuable loci to elevate rubber yield.</title>
        <authorList>
            <person name="Cheng H."/>
            <person name="Song X."/>
            <person name="Hu Y."/>
            <person name="Wu T."/>
            <person name="Yang Q."/>
            <person name="An Z."/>
            <person name="Feng S."/>
            <person name="Deng Z."/>
            <person name="Wu W."/>
            <person name="Zeng X."/>
            <person name="Tu M."/>
            <person name="Wang X."/>
            <person name="Huang H."/>
        </authorList>
    </citation>
    <scope>NUCLEOTIDE SEQUENCE</scope>
    <source>
        <strain evidence="16">MT/VB/25A 57/8</strain>
    </source>
</reference>
<evidence type="ECO:0000259" key="15">
    <source>
        <dbReference type="PROSITE" id="PS51294"/>
    </source>
</evidence>
<keyword evidence="10 11" id="KW-0539">Nucleus</keyword>
<dbReference type="SMART" id="SM00448">
    <property type="entry name" value="REC"/>
    <property type="match status" value="1"/>
</dbReference>
<protein>
    <recommendedName>
        <fullName evidence="11">Two-component response regulator</fullName>
    </recommendedName>
</protein>
<feature type="region of interest" description="Disordered" evidence="13">
    <location>
        <begin position="405"/>
        <end position="434"/>
    </location>
</feature>
<dbReference type="PIRSF" id="PIRSF036392">
    <property type="entry name" value="RR_ARR_type-B"/>
    <property type="match status" value="1"/>
</dbReference>
<keyword evidence="7 11" id="KW-0238">DNA-binding</keyword>
<evidence type="ECO:0000256" key="12">
    <source>
        <dbReference type="PROSITE-ProRule" id="PRU00169"/>
    </source>
</evidence>
<evidence type="ECO:0000256" key="9">
    <source>
        <dbReference type="ARBA" id="ARBA00023163"/>
    </source>
</evidence>
<dbReference type="SUPFAM" id="SSF52172">
    <property type="entry name" value="CheY-like"/>
    <property type="match status" value="1"/>
</dbReference>
<evidence type="ECO:0000256" key="6">
    <source>
        <dbReference type="ARBA" id="ARBA00023015"/>
    </source>
</evidence>
<dbReference type="InterPro" id="IPR017053">
    <property type="entry name" value="Response_reg_B-typ_pln"/>
</dbReference>
<dbReference type="Gene3D" id="1.10.10.60">
    <property type="entry name" value="Homeodomain-like"/>
    <property type="match status" value="1"/>
</dbReference>
<dbReference type="InterPro" id="IPR045279">
    <property type="entry name" value="ARR-like"/>
</dbReference>
<feature type="region of interest" description="Disordered" evidence="13">
    <location>
        <begin position="161"/>
        <end position="210"/>
    </location>
</feature>
<keyword evidence="8 11" id="KW-0010">Activator</keyword>
<evidence type="ECO:0000256" key="11">
    <source>
        <dbReference type="PIRNR" id="PIRNR036392"/>
    </source>
</evidence>